<keyword evidence="2" id="KW-0812">Transmembrane</keyword>
<gene>
    <name evidence="3" type="ORF">RFI_33423</name>
</gene>
<sequence length="191" mass="21688">GGRTKKDDCKHTRKTCEMDEKEPSSPMTEESMRIATAASTSISDEKSNDGSDTGGNKEHICNALGAIVDDGPLSVMRQAMLIHCEIALYRFLSALLMAAAWGVIFYYGFNSNGNSSSGSDGGGVERKEHWLFGWNRLSHIWHVTVLVENVFGFGILYCWYIFKDLLRMWHFRYLRFDPRFPNFKNILTKSN</sequence>
<evidence type="ECO:0000313" key="4">
    <source>
        <dbReference type="Proteomes" id="UP000023152"/>
    </source>
</evidence>
<feature type="transmembrane region" description="Helical" evidence="2">
    <location>
        <begin position="140"/>
        <end position="162"/>
    </location>
</feature>
<keyword evidence="2" id="KW-0472">Membrane</keyword>
<keyword evidence="4" id="KW-1185">Reference proteome</keyword>
<evidence type="ECO:0000313" key="3">
    <source>
        <dbReference type="EMBL" id="ETO03979.1"/>
    </source>
</evidence>
<feature type="region of interest" description="Disordered" evidence="1">
    <location>
        <begin position="1"/>
        <end position="55"/>
    </location>
</feature>
<proteinExistence type="predicted"/>
<feature type="compositionally biased region" description="Basic and acidic residues" evidence="1">
    <location>
        <begin position="1"/>
        <end position="23"/>
    </location>
</feature>
<dbReference type="AlphaFoldDB" id="X6LQT7"/>
<dbReference type="Proteomes" id="UP000023152">
    <property type="component" value="Unassembled WGS sequence"/>
</dbReference>
<feature type="non-terminal residue" evidence="3">
    <location>
        <position position="1"/>
    </location>
</feature>
<evidence type="ECO:0000256" key="2">
    <source>
        <dbReference type="SAM" id="Phobius"/>
    </source>
</evidence>
<protein>
    <submittedName>
        <fullName evidence="3">Uncharacterized protein</fullName>
    </submittedName>
</protein>
<accession>X6LQT7</accession>
<name>X6LQT7_RETFI</name>
<feature type="compositionally biased region" description="Basic and acidic residues" evidence="1">
    <location>
        <begin position="43"/>
        <end position="55"/>
    </location>
</feature>
<feature type="transmembrane region" description="Helical" evidence="2">
    <location>
        <begin position="87"/>
        <end position="109"/>
    </location>
</feature>
<comment type="caution">
    <text evidence="3">The sequence shown here is derived from an EMBL/GenBank/DDBJ whole genome shotgun (WGS) entry which is preliminary data.</text>
</comment>
<dbReference type="EMBL" id="ASPP01031022">
    <property type="protein sequence ID" value="ETO03979.1"/>
    <property type="molecule type" value="Genomic_DNA"/>
</dbReference>
<keyword evidence="2" id="KW-1133">Transmembrane helix</keyword>
<reference evidence="3 4" key="1">
    <citation type="journal article" date="2013" name="Curr. Biol.">
        <title>The Genome of the Foraminiferan Reticulomyxa filosa.</title>
        <authorList>
            <person name="Glockner G."/>
            <person name="Hulsmann N."/>
            <person name="Schleicher M."/>
            <person name="Noegel A.A."/>
            <person name="Eichinger L."/>
            <person name="Gallinger C."/>
            <person name="Pawlowski J."/>
            <person name="Sierra R."/>
            <person name="Euteneuer U."/>
            <person name="Pillet L."/>
            <person name="Moustafa A."/>
            <person name="Platzer M."/>
            <person name="Groth M."/>
            <person name="Szafranski K."/>
            <person name="Schliwa M."/>
        </authorList>
    </citation>
    <scope>NUCLEOTIDE SEQUENCE [LARGE SCALE GENOMIC DNA]</scope>
</reference>
<feature type="non-terminal residue" evidence="3">
    <location>
        <position position="191"/>
    </location>
</feature>
<evidence type="ECO:0000256" key="1">
    <source>
        <dbReference type="SAM" id="MobiDB-lite"/>
    </source>
</evidence>
<organism evidence="3 4">
    <name type="scientific">Reticulomyxa filosa</name>
    <dbReference type="NCBI Taxonomy" id="46433"/>
    <lineage>
        <taxon>Eukaryota</taxon>
        <taxon>Sar</taxon>
        <taxon>Rhizaria</taxon>
        <taxon>Retaria</taxon>
        <taxon>Foraminifera</taxon>
        <taxon>Monothalamids</taxon>
        <taxon>Reticulomyxidae</taxon>
        <taxon>Reticulomyxa</taxon>
    </lineage>
</organism>